<dbReference type="EMBL" id="FOHJ01000002">
    <property type="protein sequence ID" value="SET02696.1"/>
    <property type="molecule type" value="Genomic_DNA"/>
</dbReference>
<dbReference type="EMBL" id="FOHJ01000012">
    <property type="protein sequence ID" value="SET94550.1"/>
    <property type="molecule type" value="Genomic_DNA"/>
</dbReference>
<accession>A0A1I0B745</accession>
<name>A0A1I0B745_9BACI</name>
<evidence type="ECO:0000313" key="1">
    <source>
        <dbReference type="EMBL" id="SET02696.1"/>
    </source>
</evidence>
<organism evidence="1 3">
    <name type="scientific">Salinibacillus kushneri</name>
    <dbReference type="NCBI Taxonomy" id="237682"/>
    <lineage>
        <taxon>Bacteria</taxon>
        <taxon>Bacillati</taxon>
        <taxon>Bacillota</taxon>
        <taxon>Bacilli</taxon>
        <taxon>Bacillales</taxon>
        <taxon>Bacillaceae</taxon>
        <taxon>Salinibacillus</taxon>
    </lineage>
</organism>
<dbReference type="STRING" id="237682.SAMN05421676_102370"/>
<evidence type="ECO:0000313" key="3">
    <source>
        <dbReference type="Proteomes" id="UP000199095"/>
    </source>
</evidence>
<protein>
    <submittedName>
        <fullName evidence="1">Uncharacterized protein</fullName>
    </submittedName>
</protein>
<keyword evidence="3" id="KW-1185">Reference proteome</keyword>
<dbReference type="RefSeq" id="WP_177167174.1">
    <property type="nucleotide sequence ID" value="NZ_FOHJ01000002.1"/>
</dbReference>
<proteinExistence type="predicted"/>
<sequence>MFKRILNFFQTDPEIEFDDLEEVEYGEELDGRFGEEVVYEDGYNDFI</sequence>
<evidence type="ECO:0000313" key="2">
    <source>
        <dbReference type="EMBL" id="SET94550.1"/>
    </source>
</evidence>
<gene>
    <name evidence="1" type="ORF">SAMN05421676_102370</name>
    <name evidence="2" type="ORF">SAMN05421676_1121</name>
</gene>
<dbReference type="AlphaFoldDB" id="A0A1I0B745"/>
<reference evidence="1" key="1">
    <citation type="submission" date="2016-10" db="EMBL/GenBank/DDBJ databases">
        <authorList>
            <person name="de Groot N.N."/>
        </authorList>
    </citation>
    <scope>NUCLEOTIDE SEQUENCE [LARGE SCALE GENOMIC DNA]</scope>
    <source>
        <strain evidence="1">CGMCC 1.3566</strain>
    </source>
</reference>
<dbReference type="Proteomes" id="UP000199095">
    <property type="component" value="Unassembled WGS sequence"/>
</dbReference>
<reference evidence="3" key="2">
    <citation type="submission" date="2016-10" db="EMBL/GenBank/DDBJ databases">
        <authorList>
            <person name="Varghese N."/>
            <person name="Submissions S."/>
        </authorList>
    </citation>
    <scope>NUCLEOTIDE SEQUENCE [LARGE SCALE GENOMIC DNA]</scope>
    <source>
        <strain evidence="3">CGMCC 1.3566</strain>
    </source>
</reference>